<geneLocation type="plasmid" evidence="7">
    <name>cbm2586_p</name>
</geneLocation>
<dbReference type="OMA" id="TEKCARD"/>
<geneLocation type="plasmid" evidence="5">
    <name>CBM2636p</name>
</geneLocation>
<dbReference type="AlphaFoldDB" id="A0A375DSS3"/>
<dbReference type="EMBL" id="OFSP01000063">
    <property type="protein sequence ID" value="SOY76651.1"/>
    <property type="molecule type" value="Genomic_DNA"/>
</dbReference>
<evidence type="ECO:0000313" key="7">
    <source>
        <dbReference type="Proteomes" id="UP000257016"/>
    </source>
</evidence>
<geneLocation type="plasmid" evidence="8">
    <name>cbm2594_p</name>
</geneLocation>
<protein>
    <submittedName>
        <fullName evidence="4">Uncharacterized protein</fullName>
    </submittedName>
</protein>
<evidence type="ECO:0000313" key="4">
    <source>
        <dbReference type="EMBL" id="SPC25251.1"/>
    </source>
</evidence>
<name>A0A375DSS3_9BURK</name>
<organism evidence="4 8">
    <name type="scientific">Cupriavidus taiwanensis</name>
    <dbReference type="NCBI Taxonomy" id="164546"/>
    <lineage>
        <taxon>Bacteria</taxon>
        <taxon>Pseudomonadati</taxon>
        <taxon>Pseudomonadota</taxon>
        <taxon>Betaproteobacteria</taxon>
        <taxon>Burkholderiales</taxon>
        <taxon>Burkholderiaceae</taxon>
        <taxon>Cupriavidus</taxon>
    </lineage>
</organism>
<accession>A0A375DSS3</accession>
<proteinExistence type="predicted"/>
<evidence type="ECO:0000256" key="1">
    <source>
        <dbReference type="SAM" id="MobiDB-lite"/>
    </source>
</evidence>
<dbReference type="EMBL" id="OFSN01000051">
    <property type="protein sequence ID" value="SOY77908.1"/>
    <property type="molecule type" value="Genomic_DNA"/>
</dbReference>
<dbReference type="Proteomes" id="UP000257016">
    <property type="component" value="Unassembled WGS sequence"/>
</dbReference>
<evidence type="ECO:0000313" key="8">
    <source>
        <dbReference type="Proteomes" id="UP000257139"/>
    </source>
</evidence>
<dbReference type="EMBL" id="OGUU01000029">
    <property type="protein sequence ID" value="SPC25251.1"/>
    <property type="molecule type" value="Genomic_DNA"/>
</dbReference>
<feature type="region of interest" description="Disordered" evidence="1">
    <location>
        <begin position="1"/>
        <end position="25"/>
    </location>
</feature>
<dbReference type="EMBL" id="LT984815">
    <property type="protein sequence ID" value="SPD69601.1"/>
    <property type="molecule type" value="Genomic_DNA"/>
</dbReference>
<geneLocation type="plasmid" evidence="6">
    <name>cbm2636p</name>
</geneLocation>
<sequence length="149" mass="16474">MVNNRKNVSQYAGASPSDVGGGSRKIQGKADGPLYDPAALIALLEVGADGENYAPVIPFTEKCARDVQKYELDARELATLVKDAVRSGTFKGSEWCEKQPGGPWAACDVYVLIRQEWNEYAYKDITQEYYVKLAINRTGKLILLVSMHQ</sequence>
<keyword evidence="5" id="KW-0614">Plasmid</keyword>
<evidence type="ECO:0000313" key="2">
    <source>
        <dbReference type="EMBL" id="SOY76651.1"/>
    </source>
</evidence>
<gene>
    <name evidence="3" type="ORF">CBM2586_P300003</name>
    <name evidence="2" type="ORF">CBM2589_P300003</name>
    <name evidence="4" type="ORF">CBM2594_P230003</name>
    <name evidence="5" type="ORF">CBM2636_P20288</name>
</gene>
<dbReference type="Proteomes" id="UP000257139">
    <property type="component" value="Plasmid CBM2594_p"/>
</dbReference>
<dbReference type="Proteomes" id="UP000256297">
    <property type="component" value="Plasmid CBM2589_p"/>
</dbReference>
<dbReference type="RefSeq" id="WP_012354750.1">
    <property type="nucleotide sequence ID" value="NZ_CBCRZP010000102.1"/>
</dbReference>
<feature type="compositionally biased region" description="Polar residues" evidence="1">
    <location>
        <begin position="1"/>
        <end position="12"/>
    </location>
</feature>
<evidence type="ECO:0000313" key="5">
    <source>
        <dbReference type="EMBL" id="SPD69601.1"/>
    </source>
</evidence>
<reference evidence="6 7" key="1">
    <citation type="submission" date="2018-01" db="EMBL/GenBank/DDBJ databases">
        <authorList>
            <person name="Clerissi C."/>
        </authorList>
    </citation>
    <scope>NUCLEOTIDE SEQUENCE [LARGE SCALE GENOMIC DNA]</scope>
    <source>
        <strain evidence="3">Cupriavidus taiwanensis LMG 19430</strain>
        <strain evidence="2">Cupriavidus taiwanensis STM 3521</strain>
        <strain evidence="4">Cupriavidus taiwanensis STM 6021</strain>
        <strain evidence="5">Cupriavidus taiwanensis SWF 66322</strain>
        <plasmid evidence="7">cbm2586_p</plasmid>
        <plasmid evidence="8">cbm2594_p</plasmid>
        <plasmid evidence="5">CBM2636p</plasmid>
        <plasmid evidence="6">cbm2636p</plasmid>
    </source>
</reference>
<evidence type="ECO:0000313" key="6">
    <source>
        <dbReference type="Proteomes" id="UP000254259"/>
    </source>
</evidence>
<evidence type="ECO:0000313" key="3">
    <source>
        <dbReference type="EMBL" id="SOY77908.1"/>
    </source>
</evidence>
<dbReference type="Proteomes" id="UP000254259">
    <property type="component" value="Plasmid CBM2636p"/>
</dbReference>